<feature type="region of interest" description="Disordered" evidence="1">
    <location>
        <begin position="223"/>
        <end position="245"/>
    </location>
</feature>
<dbReference type="Proteomes" id="UP000752012">
    <property type="component" value="Unassembled WGS sequence"/>
</dbReference>
<dbReference type="InterPro" id="IPR025623">
    <property type="entry name" value="YusW"/>
</dbReference>
<protein>
    <recommendedName>
        <fullName evidence="4">YusW-like protein</fullName>
    </recommendedName>
</protein>
<feature type="compositionally biased region" description="Acidic residues" evidence="1">
    <location>
        <begin position="71"/>
        <end position="91"/>
    </location>
</feature>
<evidence type="ECO:0000313" key="3">
    <source>
        <dbReference type="Proteomes" id="UP000752012"/>
    </source>
</evidence>
<dbReference type="RefSeq" id="WP_168004380.1">
    <property type="nucleotide sequence ID" value="NZ_JAATHJ010000001.1"/>
</dbReference>
<reference evidence="2 3" key="1">
    <citation type="submission" date="2020-03" db="EMBL/GenBank/DDBJ databases">
        <title>Assessment of the enzymatic potential of alkaline-tolerant lipase obtained from Bacillus luteus H11 (technogenic soil) for the bioremediation of saline soils contaminated with petroleum substances.</title>
        <authorList>
            <person name="Kalwasinska A."/>
        </authorList>
    </citation>
    <scope>NUCLEOTIDE SEQUENCE [LARGE SCALE GENOMIC DNA]</scope>
    <source>
        <strain evidence="2 3">H11</strain>
    </source>
</reference>
<evidence type="ECO:0000256" key="1">
    <source>
        <dbReference type="SAM" id="MobiDB-lite"/>
    </source>
</evidence>
<evidence type="ECO:0008006" key="4">
    <source>
        <dbReference type="Google" id="ProtNLM"/>
    </source>
</evidence>
<feature type="compositionally biased region" description="Acidic residues" evidence="1">
    <location>
        <begin position="49"/>
        <end position="64"/>
    </location>
</feature>
<comment type="caution">
    <text evidence="2">The sequence shown here is derived from an EMBL/GenBank/DDBJ whole genome shotgun (WGS) entry which is preliminary data.</text>
</comment>
<dbReference type="AlphaFoldDB" id="A0A969PKX6"/>
<dbReference type="EMBL" id="JAATHJ010000001">
    <property type="protein sequence ID" value="NJP36101.1"/>
    <property type="molecule type" value="Genomic_DNA"/>
</dbReference>
<accession>A0A969PKX6</accession>
<sequence>MKKVMTGLAAVTLLTACGGLNSVEPEQNTSTAGQENEVETEINDPAADSSDENEAVNEENEENQAETNTETNEDNTADQENNETAGEEESAAADVIEFDLHIEFLDDTEWEYEFERNDLDDTEVERDGEETLTGEAAAAEIETLLAELDMTTDRPLEEMIQEVLEAAGAPLDEVDDVDVEVKYADGEEIVIDHEGRQQSGDLGSVREFDLDIDFFNGEDLEYEYETDGPEGEIERRDGSETEGPEAVEEIEELLGSISITMDRTIAEMKQEVLAELDIEEDEVEDFDIDVEYENGQTIKFKHDVE</sequence>
<organism evidence="2 3">
    <name type="scientific">Alkalicoccus luteus</name>
    <dbReference type="NCBI Taxonomy" id="1237094"/>
    <lineage>
        <taxon>Bacteria</taxon>
        <taxon>Bacillati</taxon>
        <taxon>Bacillota</taxon>
        <taxon>Bacilli</taxon>
        <taxon>Bacillales</taxon>
        <taxon>Bacillaceae</taxon>
        <taxon>Alkalicoccus</taxon>
    </lineage>
</organism>
<dbReference type="Pfam" id="PF14039">
    <property type="entry name" value="YusW"/>
    <property type="match status" value="2"/>
</dbReference>
<evidence type="ECO:0000313" key="2">
    <source>
        <dbReference type="EMBL" id="NJP36101.1"/>
    </source>
</evidence>
<name>A0A969PKX6_9BACI</name>
<feature type="compositionally biased region" description="Polar residues" evidence="1">
    <location>
        <begin position="24"/>
        <end position="34"/>
    </location>
</feature>
<proteinExistence type="predicted"/>
<dbReference type="PROSITE" id="PS51257">
    <property type="entry name" value="PROKAR_LIPOPROTEIN"/>
    <property type="match status" value="1"/>
</dbReference>
<keyword evidence="3" id="KW-1185">Reference proteome</keyword>
<feature type="region of interest" description="Disordered" evidence="1">
    <location>
        <begin position="18"/>
        <end position="95"/>
    </location>
</feature>
<gene>
    <name evidence="2" type="ORF">HCN83_00680</name>
</gene>